<dbReference type="EMBL" id="JACIJR010000005">
    <property type="protein sequence ID" value="MBB5729650.1"/>
    <property type="molecule type" value="Genomic_DNA"/>
</dbReference>
<name>A0A7W9F3L8_9SPHN</name>
<organism evidence="2 3">
    <name type="scientific">Sphingomonas prati</name>
    <dbReference type="NCBI Taxonomy" id="1843237"/>
    <lineage>
        <taxon>Bacteria</taxon>
        <taxon>Pseudomonadati</taxon>
        <taxon>Pseudomonadota</taxon>
        <taxon>Alphaproteobacteria</taxon>
        <taxon>Sphingomonadales</taxon>
        <taxon>Sphingomonadaceae</taxon>
        <taxon>Sphingomonas</taxon>
    </lineage>
</organism>
<gene>
    <name evidence="2" type="ORF">FHS99_002146</name>
</gene>
<proteinExistence type="predicted"/>
<dbReference type="RefSeq" id="WP_157176167.1">
    <property type="nucleotide sequence ID" value="NZ_JACIJR010000005.1"/>
</dbReference>
<protein>
    <submittedName>
        <fullName evidence="2">Putative DNA binding CopG/RHH family protein</fullName>
    </submittedName>
</protein>
<dbReference type="OrthoDB" id="7277848at2"/>
<keyword evidence="1" id="KW-0175">Coiled coil</keyword>
<reference evidence="2 3" key="1">
    <citation type="submission" date="2020-08" db="EMBL/GenBank/DDBJ databases">
        <title>Genomic Encyclopedia of Type Strains, Phase IV (KMG-IV): sequencing the most valuable type-strain genomes for metagenomic binning, comparative biology and taxonomic classification.</title>
        <authorList>
            <person name="Goeker M."/>
        </authorList>
    </citation>
    <scope>NUCLEOTIDE SEQUENCE [LARGE SCALE GENOMIC DNA]</scope>
    <source>
        <strain evidence="2 3">DSM 103336</strain>
    </source>
</reference>
<accession>A0A7W9F3L8</accession>
<feature type="non-terminal residue" evidence="2">
    <location>
        <position position="205"/>
    </location>
</feature>
<evidence type="ECO:0000313" key="2">
    <source>
        <dbReference type="EMBL" id="MBB5729650.1"/>
    </source>
</evidence>
<keyword evidence="3" id="KW-1185">Reference proteome</keyword>
<evidence type="ECO:0000313" key="3">
    <source>
        <dbReference type="Proteomes" id="UP000546701"/>
    </source>
</evidence>
<comment type="caution">
    <text evidence="2">The sequence shown here is derived from an EMBL/GenBank/DDBJ whole genome shotgun (WGS) entry which is preliminary data.</text>
</comment>
<dbReference type="AlphaFoldDB" id="A0A7W9F3L8"/>
<evidence type="ECO:0000256" key="1">
    <source>
        <dbReference type="SAM" id="Coils"/>
    </source>
</evidence>
<sequence>MKNRALAGVRDGLLTPDLINRFAVELQRELEVAHNSSNIDRSRMKASLAEAQARMTKLVRRIEDDNDMPRLLVQRLKALEQNKDTLAAALTMTPESITFRLPANYESLYRLAITDPNHHLASAGDVAGREAIRVPVRKVVVHAGDARGGKRRPMQLHGDLYTMLEFAASTQSKTDKRKLPQAGRPEGVVRSLVAGTGFEPVTFRL</sequence>
<dbReference type="Proteomes" id="UP000546701">
    <property type="component" value="Unassembled WGS sequence"/>
</dbReference>
<feature type="coiled-coil region" evidence="1">
    <location>
        <begin position="41"/>
        <end position="68"/>
    </location>
</feature>